<feature type="compositionally biased region" description="Low complexity" evidence="1">
    <location>
        <begin position="594"/>
        <end position="606"/>
    </location>
</feature>
<feature type="compositionally biased region" description="Basic and acidic residues" evidence="1">
    <location>
        <begin position="19"/>
        <end position="29"/>
    </location>
</feature>
<feature type="compositionally biased region" description="Low complexity" evidence="1">
    <location>
        <begin position="476"/>
        <end position="486"/>
    </location>
</feature>
<name>A0A194QM28_PAPMA</name>
<feature type="region of interest" description="Disordered" evidence="1">
    <location>
        <begin position="873"/>
        <end position="899"/>
    </location>
</feature>
<feature type="compositionally biased region" description="Basic and acidic residues" evidence="1">
    <location>
        <begin position="217"/>
        <end position="229"/>
    </location>
</feature>
<feature type="region of interest" description="Disordered" evidence="1">
    <location>
        <begin position="476"/>
        <end position="612"/>
    </location>
</feature>
<dbReference type="AlphaFoldDB" id="A0A194QM28"/>
<feature type="region of interest" description="Disordered" evidence="1">
    <location>
        <begin position="104"/>
        <end position="307"/>
    </location>
</feature>
<feature type="region of interest" description="Disordered" evidence="1">
    <location>
        <begin position="687"/>
        <end position="709"/>
    </location>
</feature>
<accession>A0A194QM28</accession>
<feature type="compositionally biased region" description="Polar residues" evidence="1">
    <location>
        <begin position="284"/>
        <end position="296"/>
    </location>
</feature>
<feature type="compositionally biased region" description="Polar residues" evidence="1">
    <location>
        <begin position="154"/>
        <end position="178"/>
    </location>
</feature>
<proteinExistence type="predicted"/>
<keyword evidence="3" id="KW-1185">Reference proteome</keyword>
<dbReference type="InParanoid" id="A0A194QM28"/>
<dbReference type="EMBL" id="KQ461196">
    <property type="protein sequence ID" value="KPJ06582.1"/>
    <property type="molecule type" value="Genomic_DNA"/>
</dbReference>
<gene>
    <name evidence="2" type="ORF">RR48_14321</name>
</gene>
<feature type="compositionally biased region" description="Polar residues" evidence="1">
    <location>
        <begin position="64"/>
        <end position="73"/>
    </location>
</feature>
<feature type="compositionally biased region" description="Basic and acidic residues" evidence="1">
    <location>
        <begin position="540"/>
        <end position="549"/>
    </location>
</feature>
<organism evidence="2 3">
    <name type="scientific">Papilio machaon</name>
    <name type="common">Old World swallowtail butterfly</name>
    <dbReference type="NCBI Taxonomy" id="76193"/>
    <lineage>
        <taxon>Eukaryota</taxon>
        <taxon>Metazoa</taxon>
        <taxon>Ecdysozoa</taxon>
        <taxon>Arthropoda</taxon>
        <taxon>Hexapoda</taxon>
        <taxon>Insecta</taxon>
        <taxon>Pterygota</taxon>
        <taxon>Neoptera</taxon>
        <taxon>Endopterygota</taxon>
        <taxon>Lepidoptera</taxon>
        <taxon>Glossata</taxon>
        <taxon>Ditrysia</taxon>
        <taxon>Papilionoidea</taxon>
        <taxon>Papilionidae</taxon>
        <taxon>Papilioninae</taxon>
        <taxon>Papilio</taxon>
    </lineage>
</organism>
<sequence>MESSEDDAGTATNASRRPSAREKDIRQAEDICATGSFQQDSSEARDSCKTPAMSEDNFDGDSVPSPSTQDVNTSTEAILDMIDEIVDGPGAPKRVPLTVEKVECAPKIQSNNRLDEQKQTSHCESEDPLTQPSNIEQAVISKTHDESPIEDDNIGSSSNNSLRETADLSETCNITVSEKNADPTTSHDTEASNSVTLPSSPNPRIPASSVVQTDQSVSDKNEETCERTVKCVTSSDSQDNVVGSAECSSSDTSLSDRVPVSENVTKPLRRRLIRPAPSDRRPDSTVSSTVDLQSINVEAHEQSSSECVVKDVSSSSDAVPPLHGNVKPDEIRNVSEISICKAETSTSPTKKIKLIRQKVLPQVTYTDNSHINKSPVREQCQSTCEILPNESTSEVNVISTSKSDIDKEILDNNKISIDTVSNTPDVSTVILNESPVEENNTELQLNESSSNKLELEESLKDLKKIPPIKIHLSVTSASETAESTAKLSEEKSDSSCSNIVNDESESAKQVPKLTIKLGNKQPEETKPPVPKLTIKPIRPPSEEENKTDFQEQIPCITKLNIKPIPKRPVKINDEHRKSSSSEISESECSENDESTSTSDQASASDQGPADVVPKVTIKLGKAGTEAEGQFYTEKNIPKLTIKGIQQNENDNPDGLPTLKLVISQSDDSQTEKIPKLTIKTVAKSDSQPLSPKLTIKPIKPPETAAKDSTSCSELTDIQQIPKLKISTDSFTPTIEGKDRHIPKITIKPILNTENLKKVSSNETYEQIPAVTKLNIKPIPKPTDSTDMTEIIEDNVPVVSKINIKPVIKPKDNEIDCNREDIEIPKITKINIKPIKKPDVKSEEKDCDPKVELDENNIPAVTKINIKPIIKPEDEDISKGEISENQSSETGNSSDDNTDIPVVTKINIKPILKPSETEISNVDSIPVVSKINIKPIVKPEENTFTLSPKKESLRSLEHRNSIIPIVTKLNIKPVLKPDEVQNVSDDCEEMVLKNPPLVMKINMKTVDSGSGEKLTNSDKCGDNEKHINSVGDNISVLSKSNFKVSTKSVKEVSNIKTTEYKEHDSATVENTCSIVDAKVTEDQTNMTLLSKQN</sequence>
<evidence type="ECO:0000313" key="2">
    <source>
        <dbReference type="EMBL" id="KPJ06582.1"/>
    </source>
</evidence>
<feature type="compositionally biased region" description="Basic and acidic residues" evidence="1">
    <location>
        <begin position="179"/>
        <end position="190"/>
    </location>
</feature>
<reference evidence="2 3" key="1">
    <citation type="journal article" date="2015" name="Nat. Commun.">
        <title>Outbred genome sequencing and CRISPR/Cas9 gene editing in butterflies.</title>
        <authorList>
            <person name="Li X."/>
            <person name="Fan D."/>
            <person name="Zhang W."/>
            <person name="Liu G."/>
            <person name="Zhang L."/>
            <person name="Zhao L."/>
            <person name="Fang X."/>
            <person name="Chen L."/>
            <person name="Dong Y."/>
            <person name="Chen Y."/>
            <person name="Ding Y."/>
            <person name="Zhao R."/>
            <person name="Feng M."/>
            <person name="Zhu Y."/>
            <person name="Feng Y."/>
            <person name="Jiang X."/>
            <person name="Zhu D."/>
            <person name="Xiang H."/>
            <person name="Feng X."/>
            <person name="Li S."/>
            <person name="Wang J."/>
            <person name="Zhang G."/>
            <person name="Kronforst M.R."/>
            <person name="Wang W."/>
        </authorList>
    </citation>
    <scope>NUCLEOTIDE SEQUENCE [LARGE SCALE GENOMIC DNA]</scope>
    <source>
        <strain evidence="2">Ya'a_city_454_Pm</strain>
        <tissue evidence="2">Whole body</tissue>
    </source>
</reference>
<feature type="compositionally biased region" description="Basic and acidic residues" evidence="1">
    <location>
        <begin position="113"/>
        <end position="125"/>
    </location>
</feature>
<feature type="region of interest" description="Disordered" evidence="1">
    <location>
        <begin position="1"/>
        <end position="73"/>
    </location>
</feature>
<dbReference type="STRING" id="76193.A0A194QM28"/>
<evidence type="ECO:0000313" key="3">
    <source>
        <dbReference type="Proteomes" id="UP000053240"/>
    </source>
</evidence>
<dbReference type="Proteomes" id="UP000053240">
    <property type="component" value="Unassembled WGS sequence"/>
</dbReference>
<protein>
    <submittedName>
        <fullName evidence="2">Uncharacterized protein</fullName>
    </submittedName>
</protein>
<feature type="compositionally biased region" description="Acidic residues" evidence="1">
    <location>
        <begin position="584"/>
        <end position="593"/>
    </location>
</feature>
<evidence type="ECO:0000256" key="1">
    <source>
        <dbReference type="SAM" id="MobiDB-lite"/>
    </source>
</evidence>
<feature type="compositionally biased region" description="Polar residues" evidence="1">
    <location>
        <begin position="231"/>
        <end position="255"/>
    </location>
</feature>
<feature type="compositionally biased region" description="Polar residues" evidence="1">
    <location>
        <begin position="882"/>
        <end position="894"/>
    </location>
</feature>
<feature type="compositionally biased region" description="Basic and acidic residues" evidence="1">
    <location>
        <begin position="570"/>
        <end position="579"/>
    </location>
</feature>